<dbReference type="Pfam" id="PF01480">
    <property type="entry name" value="PWI"/>
    <property type="match status" value="1"/>
</dbReference>
<dbReference type="SMART" id="SM00311">
    <property type="entry name" value="PWI"/>
    <property type="match status" value="1"/>
</dbReference>
<dbReference type="GO" id="GO:0048024">
    <property type="term" value="P:regulation of mRNA splicing, via spliceosome"/>
    <property type="evidence" value="ECO:0007669"/>
    <property type="project" value="TreeGrafter"/>
</dbReference>
<dbReference type="InterPro" id="IPR036483">
    <property type="entry name" value="PWI_dom_sf"/>
</dbReference>
<dbReference type="SUPFAM" id="SSF101233">
    <property type="entry name" value="PWI domain"/>
    <property type="match status" value="1"/>
</dbReference>
<feature type="compositionally biased region" description="Basic residues" evidence="2">
    <location>
        <begin position="360"/>
        <end position="372"/>
    </location>
</feature>
<evidence type="ECO:0000256" key="2">
    <source>
        <dbReference type="SAM" id="MobiDB-lite"/>
    </source>
</evidence>
<accession>A0A5C2RT74</accession>
<evidence type="ECO:0000313" key="4">
    <source>
        <dbReference type="EMBL" id="RPD54908.1"/>
    </source>
</evidence>
<dbReference type="InterPro" id="IPR052225">
    <property type="entry name" value="Ser/Arg_repetitive_matrix"/>
</dbReference>
<feature type="compositionally biased region" description="Basic residues" evidence="2">
    <location>
        <begin position="328"/>
        <end position="346"/>
    </location>
</feature>
<dbReference type="GO" id="GO:0005681">
    <property type="term" value="C:spliceosomal complex"/>
    <property type="evidence" value="ECO:0007669"/>
    <property type="project" value="TreeGrafter"/>
</dbReference>
<protein>
    <recommendedName>
        <fullName evidence="3">PWI domain-containing protein</fullName>
    </recommendedName>
</protein>
<feature type="compositionally biased region" description="Low complexity" evidence="2">
    <location>
        <begin position="461"/>
        <end position="474"/>
    </location>
</feature>
<organism evidence="4 5">
    <name type="scientific">Lentinus tigrinus ALCF2SS1-6</name>
    <dbReference type="NCBI Taxonomy" id="1328759"/>
    <lineage>
        <taxon>Eukaryota</taxon>
        <taxon>Fungi</taxon>
        <taxon>Dikarya</taxon>
        <taxon>Basidiomycota</taxon>
        <taxon>Agaricomycotina</taxon>
        <taxon>Agaricomycetes</taxon>
        <taxon>Polyporales</taxon>
        <taxon>Polyporaceae</taxon>
        <taxon>Lentinus</taxon>
    </lineage>
</organism>
<evidence type="ECO:0000259" key="3">
    <source>
        <dbReference type="PROSITE" id="PS51025"/>
    </source>
</evidence>
<dbReference type="PANTHER" id="PTHR23148:SF0">
    <property type="entry name" value="SERINE_ARGININE REPETITIVE MATRIX PROTEIN 1"/>
    <property type="match status" value="1"/>
</dbReference>
<keyword evidence="5" id="KW-1185">Reference proteome</keyword>
<dbReference type="STRING" id="1328759.A0A5C2RT74"/>
<feature type="compositionally biased region" description="Basic residues" evidence="2">
    <location>
        <begin position="168"/>
        <end position="178"/>
    </location>
</feature>
<evidence type="ECO:0000256" key="1">
    <source>
        <dbReference type="ARBA" id="ARBA00022664"/>
    </source>
</evidence>
<feature type="compositionally biased region" description="Basic and acidic residues" evidence="2">
    <location>
        <begin position="180"/>
        <end position="192"/>
    </location>
</feature>
<feature type="compositionally biased region" description="Basic and acidic residues" evidence="2">
    <location>
        <begin position="412"/>
        <end position="427"/>
    </location>
</feature>
<dbReference type="PANTHER" id="PTHR23148">
    <property type="entry name" value="SERINE/ARGININE REGULATED NUCLEAR MATRIX PROTEIN"/>
    <property type="match status" value="1"/>
</dbReference>
<dbReference type="GO" id="GO:0003723">
    <property type="term" value="F:RNA binding"/>
    <property type="evidence" value="ECO:0007669"/>
    <property type="project" value="TreeGrafter"/>
</dbReference>
<dbReference type="EMBL" id="ML122300">
    <property type="protein sequence ID" value="RPD54908.1"/>
    <property type="molecule type" value="Genomic_DNA"/>
</dbReference>
<proteinExistence type="predicted"/>
<dbReference type="GO" id="GO:0006397">
    <property type="term" value="P:mRNA processing"/>
    <property type="evidence" value="ECO:0007669"/>
    <property type="project" value="UniProtKB-KW"/>
</dbReference>
<feature type="compositionally biased region" description="Basic and acidic residues" evidence="2">
    <location>
        <begin position="434"/>
        <end position="451"/>
    </location>
</feature>
<dbReference type="OrthoDB" id="163257at2759"/>
<reference evidence="4" key="1">
    <citation type="journal article" date="2018" name="Genome Biol. Evol.">
        <title>Genomics and development of Lentinus tigrinus, a white-rot wood-decaying mushroom with dimorphic fruiting bodies.</title>
        <authorList>
            <person name="Wu B."/>
            <person name="Xu Z."/>
            <person name="Knudson A."/>
            <person name="Carlson A."/>
            <person name="Chen N."/>
            <person name="Kovaka S."/>
            <person name="LaButti K."/>
            <person name="Lipzen A."/>
            <person name="Pennachio C."/>
            <person name="Riley R."/>
            <person name="Schakwitz W."/>
            <person name="Umezawa K."/>
            <person name="Ohm R.A."/>
            <person name="Grigoriev I.V."/>
            <person name="Nagy L.G."/>
            <person name="Gibbons J."/>
            <person name="Hibbett D."/>
        </authorList>
    </citation>
    <scope>NUCLEOTIDE SEQUENCE [LARGE SCALE GENOMIC DNA]</scope>
    <source>
        <strain evidence="4">ALCF2SS1-6</strain>
    </source>
</reference>
<feature type="compositionally biased region" description="Basic and acidic residues" evidence="2">
    <location>
        <begin position="292"/>
        <end position="301"/>
    </location>
</feature>
<feature type="compositionally biased region" description="Basic residues" evidence="2">
    <location>
        <begin position="215"/>
        <end position="239"/>
    </location>
</feature>
<name>A0A5C2RT74_9APHY</name>
<feature type="compositionally biased region" description="Basic residues" evidence="2">
    <location>
        <begin position="304"/>
        <end position="318"/>
    </location>
</feature>
<dbReference type="InterPro" id="IPR002483">
    <property type="entry name" value="PWI_dom"/>
</dbReference>
<feature type="compositionally biased region" description="Low complexity" evidence="2">
    <location>
        <begin position="240"/>
        <end position="250"/>
    </location>
</feature>
<feature type="compositionally biased region" description="Basic and acidic residues" evidence="2">
    <location>
        <begin position="373"/>
        <end position="382"/>
    </location>
</feature>
<dbReference type="PROSITE" id="PS51025">
    <property type="entry name" value="PWI"/>
    <property type="match status" value="1"/>
</dbReference>
<dbReference type="Proteomes" id="UP000313359">
    <property type="component" value="Unassembled WGS sequence"/>
</dbReference>
<feature type="region of interest" description="Disordered" evidence="2">
    <location>
        <begin position="131"/>
        <end position="474"/>
    </location>
</feature>
<feature type="domain" description="PWI" evidence="3">
    <location>
        <begin position="28"/>
        <end position="129"/>
    </location>
</feature>
<evidence type="ECO:0000313" key="5">
    <source>
        <dbReference type="Proteomes" id="UP000313359"/>
    </source>
</evidence>
<keyword evidence="1" id="KW-0507">mRNA processing</keyword>
<sequence length="474" mass="53893">MADAGFFKGTSADQDRRFSDKELKLLKTMKFPPEFDKKVDMRKVNLSVIRPWIVKKVVELVGFEDEVVVEYAMGLLEDDSQPTPDPRKMQINLTGFLTANTPAFMSALWNLLLEAQESPAGVPRTFVEEKKEEMRQARAGDSRAFEERDRRARLDEIRASEREPRGGGRGRGRGRGRGGSRFDDDRGDRPRDSGWGARGGRFGGPPRSPPPRSPPPRRRRSPSPRSSRSRSRTPRRFRSPPRGGRPLSRTPPRRSPPPRRRGSPPPRRSPSRSRSSPNRRRPRSPSISPAPSRDRRVRESRSPPPRRRRMSTRSRSRSRSPPPFRGGYGRRRSPSRSRSPPPRRRPSISMDRDRSPPPPPRRRSPPRRKGRTPSRDSSRSHTMDTASERPGGSGSRNAEKMDVDGQGNGGELKIRGQADAERRKEQMDVDQDTEDRTELERRESELKEKALRNKVVRTRKSSATTPNASSSNDN</sequence>
<dbReference type="Gene3D" id="1.20.1390.10">
    <property type="entry name" value="PWI domain"/>
    <property type="match status" value="1"/>
</dbReference>
<dbReference type="AlphaFoldDB" id="A0A5C2RT74"/>
<gene>
    <name evidence="4" type="ORF">L227DRAFT_580070</name>
</gene>
<feature type="compositionally biased region" description="Basic and acidic residues" evidence="2">
    <location>
        <begin position="131"/>
        <end position="166"/>
    </location>
</feature>